<dbReference type="GeneID" id="51865669"/>
<evidence type="ECO:0000259" key="1">
    <source>
        <dbReference type="Pfam" id="PF14062"/>
    </source>
</evidence>
<evidence type="ECO:0000313" key="2">
    <source>
        <dbReference type="EMBL" id="CCA58394.1"/>
    </source>
</evidence>
<dbReference type="RefSeq" id="WP_015036292.1">
    <property type="nucleotide sequence ID" value="NC_018750.1"/>
</dbReference>
<evidence type="ECO:0000313" key="3">
    <source>
        <dbReference type="Proteomes" id="UP000006854"/>
    </source>
</evidence>
<dbReference type="Proteomes" id="UP000006854">
    <property type="component" value="Chromosome"/>
</dbReference>
<name>F2R422_STRVP</name>
<feature type="domain" description="DUF4253" evidence="1">
    <location>
        <begin position="154"/>
        <end position="262"/>
    </location>
</feature>
<accession>F2R422</accession>
<dbReference type="STRING" id="953739.SVEN_5108"/>
<organism evidence="2 3">
    <name type="scientific">Streptomyces venezuelae (strain ATCC 10712 / CBS 650.69 / DSM 40230 / JCM 4526 / NBRC 13096 / PD 04745)</name>
    <dbReference type="NCBI Taxonomy" id="953739"/>
    <lineage>
        <taxon>Bacteria</taxon>
        <taxon>Bacillati</taxon>
        <taxon>Actinomycetota</taxon>
        <taxon>Actinomycetes</taxon>
        <taxon>Kitasatosporales</taxon>
        <taxon>Streptomycetaceae</taxon>
        <taxon>Streptomyces</taxon>
    </lineage>
</organism>
<gene>
    <name evidence="2" type="ordered locus">SVEN_5108</name>
</gene>
<dbReference type="EMBL" id="FR845719">
    <property type="protein sequence ID" value="CCA58394.1"/>
    <property type="molecule type" value="Genomic_DNA"/>
</dbReference>
<dbReference type="HOGENOM" id="CLU_092809_0_0_11"/>
<dbReference type="AlphaFoldDB" id="F2R422"/>
<protein>
    <recommendedName>
        <fullName evidence="1">DUF4253 domain-containing protein</fullName>
    </recommendedName>
</protein>
<dbReference type="InterPro" id="IPR025349">
    <property type="entry name" value="DUF4253"/>
</dbReference>
<dbReference type="KEGG" id="sve:SVEN_5108"/>
<sequence length="262" mass="28951">MTNKDRLAEILRSAGLATPDTEAGTEDAVTRAGSRVLGIRITGDGAVDAWRRLLALRDGTGFHPVLSPLSPSAWLDRAPDEEEPFDDRAITAPRELVAEIRDAALADHLKGAGDESEADEWRDEFDPERLAPSVSPVPKASDPWSDFRPSWLCLVETSRGFHVPGLLPDRARGRNWDHGPGGRPMLGSDHVAFLHTWYDRFGAELLYLSGSLVILDVARPPQEPLAVAEAAIEQYVYAPDETDAPQLANRQVRGGTWRFWWD</sequence>
<reference evidence="2 3" key="1">
    <citation type="journal article" date="2011" name="BMC Genomics">
        <title>Genome-wide analysis of the role of GlnR in Streptomyces venezuelae provides new insights into global nitrogen regulation in actinomycetes.</title>
        <authorList>
            <person name="Pullan S.T."/>
            <person name="Bibb M.J."/>
            <person name="Merrick M."/>
        </authorList>
    </citation>
    <scope>NUCLEOTIDE SEQUENCE [LARGE SCALE GENOMIC DNA]</scope>
    <source>
        <strain evidence="3">ATCC 10712 / CBS 650.69 / DSM 40230 / JCM 4526 / NBRC 13096 / PD 04745</strain>
    </source>
</reference>
<proteinExistence type="predicted"/>
<keyword evidence="3" id="KW-1185">Reference proteome</keyword>
<dbReference type="PATRIC" id="fig|953739.5.peg.245"/>
<dbReference type="OrthoDB" id="7839592at2"/>
<dbReference type="Pfam" id="PF14062">
    <property type="entry name" value="DUF4253"/>
    <property type="match status" value="1"/>
</dbReference>